<sequence>MYITTYCFQLNCAGEFHHLIIYIWYSIYGAPHQSLLLCDFIISPSTLSQTHLHANSHFPNVACLTVSRSKAFILIPSVRGSYDASKFGREVEVLFSVSKELLSKRSLSSISVYHLCDRFSSNCSLLFSNNETWRVNNLDTDVLSANPEFVPSYPRYLNCIHGCEIRSGNETSYPLIKNEMIDIHFLAVAHGRN</sequence>
<evidence type="ECO:0000313" key="2">
    <source>
        <dbReference type="Proteomes" id="UP001374584"/>
    </source>
</evidence>
<name>A0AAN9LY92_PHACN</name>
<protein>
    <submittedName>
        <fullName evidence="1">Uncharacterized protein</fullName>
    </submittedName>
</protein>
<proteinExistence type="predicted"/>
<dbReference type="EMBL" id="JAYMYR010000009">
    <property type="protein sequence ID" value="KAK7341858.1"/>
    <property type="molecule type" value="Genomic_DNA"/>
</dbReference>
<dbReference type="Proteomes" id="UP001374584">
    <property type="component" value="Unassembled WGS sequence"/>
</dbReference>
<evidence type="ECO:0000313" key="1">
    <source>
        <dbReference type="EMBL" id="KAK7341858.1"/>
    </source>
</evidence>
<gene>
    <name evidence="1" type="ORF">VNO80_24799</name>
</gene>
<reference evidence="1 2" key="1">
    <citation type="submission" date="2024-01" db="EMBL/GenBank/DDBJ databases">
        <title>The genomes of 5 underutilized Papilionoideae crops provide insights into root nodulation and disease resistanc.</title>
        <authorList>
            <person name="Jiang F."/>
        </authorList>
    </citation>
    <scope>NUCLEOTIDE SEQUENCE [LARGE SCALE GENOMIC DNA]</scope>
    <source>
        <strain evidence="1">JINMINGXINNONG_FW02</strain>
        <tissue evidence="1">Leaves</tissue>
    </source>
</reference>
<comment type="caution">
    <text evidence="1">The sequence shown here is derived from an EMBL/GenBank/DDBJ whole genome shotgun (WGS) entry which is preliminary data.</text>
</comment>
<organism evidence="1 2">
    <name type="scientific">Phaseolus coccineus</name>
    <name type="common">Scarlet runner bean</name>
    <name type="synonym">Phaseolus multiflorus</name>
    <dbReference type="NCBI Taxonomy" id="3886"/>
    <lineage>
        <taxon>Eukaryota</taxon>
        <taxon>Viridiplantae</taxon>
        <taxon>Streptophyta</taxon>
        <taxon>Embryophyta</taxon>
        <taxon>Tracheophyta</taxon>
        <taxon>Spermatophyta</taxon>
        <taxon>Magnoliopsida</taxon>
        <taxon>eudicotyledons</taxon>
        <taxon>Gunneridae</taxon>
        <taxon>Pentapetalae</taxon>
        <taxon>rosids</taxon>
        <taxon>fabids</taxon>
        <taxon>Fabales</taxon>
        <taxon>Fabaceae</taxon>
        <taxon>Papilionoideae</taxon>
        <taxon>50 kb inversion clade</taxon>
        <taxon>NPAAA clade</taxon>
        <taxon>indigoferoid/millettioid clade</taxon>
        <taxon>Phaseoleae</taxon>
        <taxon>Phaseolus</taxon>
    </lineage>
</organism>
<accession>A0AAN9LY92</accession>
<dbReference type="AlphaFoldDB" id="A0AAN9LY92"/>
<keyword evidence="2" id="KW-1185">Reference proteome</keyword>